<accession>A0A1G1WB71</accession>
<evidence type="ECO:0000256" key="1">
    <source>
        <dbReference type="SAM" id="MobiDB-lite"/>
    </source>
</evidence>
<dbReference type="EMBL" id="MHCQ01000005">
    <property type="protein sequence ID" value="OGY24948.1"/>
    <property type="molecule type" value="Genomic_DNA"/>
</dbReference>
<feature type="region of interest" description="Disordered" evidence="1">
    <location>
        <begin position="57"/>
        <end position="76"/>
    </location>
</feature>
<comment type="caution">
    <text evidence="2">The sequence shown here is derived from an EMBL/GenBank/DDBJ whole genome shotgun (WGS) entry which is preliminary data.</text>
</comment>
<dbReference type="Proteomes" id="UP000177103">
    <property type="component" value="Unassembled WGS sequence"/>
</dbReference>
<reference evidence="2 3" key="1">
    <citation type="journal article" date="2016" name="Nat. Commun.">
        <title>Thousands of microbial genomes shed light on interconnected biogeochemical processes in an aquifer system.</title>
        <authorList>
            <person name="Anantharaman K."/>
            <person name="Brown C.T."/>
            <person name="Hug L.A."/>
            <person name="Sharon I."/>
            <person name="Castelle C.J."/>
            <person name="Probst A.J."/>
            <person name="Thomas B.C."/>
            <person name="Singh A."/>
            <person name="Wilkins M.J."/>
            <person name="Karaoz U."/>
            <person name="Brodie E.L."/>
            <person name="Williams K.H."/>
            <person name="Hubbard S.S."/>
            <person name="Banfield J.F."/>
        </authorList>
    </citation>
    <scope>NUCLEOTIDE SEQUENCE [LARGE SCALE GENOMIC DNA]</scope>
</reference>
<protein>
    <recommendedName>
        <fullName evidence="4">YlxR domain-containing protein</fullName>
    </recommendedName>
</protein>
<evidence type="ECO:0008006" key="4">
    <source>
        <dbReference type="Google" id="ProtNLM"/>
    </source>
</evidence>
<organism evidence="2 3">
    <name type="scientific">Candidatus Woykebacteria bacterium RBG_13_40_7b</name>
    <dbReference type="NCBI Taxonomy" id="1802594"/>
    <lineage>
        <taxon>Bacteria</taxon>
        <taxon>Candidatus Woykeibacteriota</taxon>
    </lineage>
</organism>
<evidence type="ECO:0000313" key="3">
    <source>
        <dbReference type="Proteomes" id="UP000177103"/>
    </source>
</evidence>
<sequence length="76" mass="8475">MVFGSNPCIRCGKERIKGTEKTVVLNSSKTKVTIYICPDKKCQKIVEAGFAAKEERRASFAARRTHPPKNPVNNPK</sequence>
<evidence type="ECO:0000313" key="2">
    <source>
        <dbReference type="EMBL" id="OGY24948.1"/>
    </source>
</evidence>
<name>A0A1G1WB71_9BACT</name>
<dbReference type="AlphaFoldDB" id="A0A1G1WB71"/>
<proteinExistence type="predicted"/>
<gene>
    <name evidence="2" type="ORF">A2Y57_02360</name>
</gene>